<protein>
    <submittedName>
        <fullName evidence="1">Uncharacterized protein</fullName>
    </submittedName>
</protein>
<dbReference type="Proteomes" id="UP000826656">
    <property type="component" value="Unassembled WGS sequence"/>
</dbReference>
<accession>A0ABQ7WL79</accession>
<comment type="caution">
    <text evidence="1">The sequence shown here is derived from an EMBL/GenBank/DDBJ whole genome shotgun (WGS) entry which is preliminary data.</text>
</comment>
<dbReference type="EMBL" id="JAIVGD010000001">
    <property type="protein sequence ID" value="KAH0781458.1"/>
    <property type="molecule type" value="Genomic_DNA"/>
</dbReference>
<organism evidence="1 2">
    <name type="scientific">Solanum tuberosum</name>
    <name type="common">Potato</name>
    <dbReference type="NCBI Taxonomy" id="4113"/>
    <lineage>
        <taxon>Eukaryota</taxon>
        <taxon>Viridiplantae</taxon>
        <taxon>Streptophyta</taxon>
        <taxon>Embryophyta</taxon>
        <taxon>Tracheophyta</taxon>
        <taxon>Spermatophyta</taxon>
        <taxon>Magnoliopsida</taxon>
        <taxon>eudicotyledons</taxon>
        <taxon>Gunneridae</taxon>
        <taxon>Pentapetalae</taxon>
        <taxon>asterids</taxon>
        <taxon>lamiids</taxon>
        <taxon>Solanales</taxon>
        <taxon>Solanaceae</taxon>
        <taxon>Solanoideae</taxon>
        <taxon>Solaneae</taxon>
        <taxon>Solanum</taxon>
    </lineage>
</organism>
<evidence type="ECO:0000313" key="1">
    <source>
        <dbReference type="EMBL" id="KAH0781458.1"/>
    </source>
</evidence>
<name>A0ABQ7WL79_SOLTU</name>
<proteinExistence type="predicted"/>
<reference evidence="1 2" key="1">
    <citation type="journal article" date="2021" name="bioRxiv">
        <title>Chromosome-scale and haplotype-resolved genome assembly of a tetraploid potato cultivar.</title>
        <authorList>
            <person name="Sun H."/>
            <person name="Jiao W.-B."/>
            <person name="Krause K."/>
            <person name="Campoy J.A."/>
            <person name="Goel M."/>
            <person name="Folz-Donahue K."/>
            <person name="Kukat C."/>
            <person name="Huettel B."/>
            <person name="Schneeberger K."/>
        </authorList>
    </citation>
    <scope>NUCLEOTIDE SEQUENCE [LARGE SCALE GENOMIC DNA]</scope>
    <source>
        <strain evidence="1">SolTubOtavaFocal</strain>
        <tissue evidence="1">Leaves</tissue>
    </source>
</reference>
<keyword evidence="2" id="KW-1185">Reference proteome</keyword>
<evidence type="ECO:0000313" key="2">
    <source>
        <dbReference type="Proteomes" id="UP000826656"/>
    </source>
</evidence>
<sequence>MTQWTKIVMAKACKAFGVNVNGFEHEILEMILRMEQKRKLQLQQQREKKKDAKSSKKKGDGEVKILISSVNYDKGVHNEGERIMKGRKLKALSK</sequence>
<gene>
    <name evidence="1" type="ORF">KY290_001056</name>
</gene>